<dbReference type="AlphaFoldDB" id="A0A2N5H8T0"/>
<gene>
    <name evidence="1" type="ORF">CVD27_22735</name>
</gene>
<evidence type="ECO:0000313" key="2">
    <source>
        <dbReference type="Proteomes" id="UP000234950"/>
    </source>
</evidence>
<evidence type="ECO:0000313" key="1">
    <source>
        <dbReference type="EMBL" id="PLS01936.1"/>
    </source>
</evidence>
<protein>
    <submittedName>
        <fullName evidence="1">Uncharacterized protein</fullName>
    </submittedName>
</protein>
<proteinExistence type="predicted"/>
<sequence>MSLKELEGFLNDDKKEGGVEINWENHKQEWLKSLDEFYTNIQTWLAPLVGANLSLQLEPDVLVEDKIGSYETNKMVIYIKGEKVVLQPIGTLIIGAKGRIDMIGPYGKVRFIYVDKRSTKPNITVRIIDSAMEKALKEQNPVEEKKEEDVEYDWKIATMPPNIKYIPLNEETFSSHLLSVIKYA</sequence>
<accession>A0A2N5H8T0</accession>
<dbReference type="RefSeq" id="WP_101650694.1">
    <property type="nucleotide sequence ID" value="NZ_PGVE01000086.1"/>
</dbReference>
<keyword evidence="2" id="KW-1185">Reference proteome</keyword>
<dbReference type="OrthoDB" id="2868289at2"/>
<reference evidence="1 2" key="1">
    <citation type="submission" date="2017-11" db="EMBL/GenBank/DDBJ databases">
        <title>Comparitive Functional Genomics of Dry Heat Resistant strains isolated from the Viking Spacecraft.</title>
        <authorList>
            <person name="Seuylemezian A."/>
            <person name="Cooper K."/>
            <person name="Vaishampayan P."/>
        </authorList>
    </citation>
    <scope>NUCLEOTIDE SEQUENCE [LARGE SCALE GENOMIC DNA]</scope>
    <source>
        <strain evidence="1 2">V32-6</strain>
    </source>
</reference>
<organism evidence="1 2">
    <name type="scientific">Neobacillus cucumis</name>
    <dbReference type="NCBI Taxonomy" id="1740721"/>
    <lineage>
        <taxon>Bacteria</taxon>
        <taxon>Bacillati</taxon>
        <taxon>Bacillota</taxon>
        <taxon>Bacilli</taxon>
        <taxon>Bacillales</taxon>
        <taxon>Bacillaceae</taxon>
        <taxon>Neobacillus</taxon>
    </lineage>
</organism>
<name>A0A2N5H8T0_9BACI</name>
<dbReference type="Proteomes" id="UP000234950">
    <property type="component" value="Unassembled WGS sequence"/>
</dbReference>
<dbReference type="EMBL" id="PGVE01000086">
    <property type="protein sequence ID" value="PLS01936.1"/>
    <property type="molecule type" value="Genomic_DNA"/>
</dbReference>
<comment type="caution">
    <text evidence="1">The sequence shown here is derived from an EMBL/GenBank/DDBJ whole genome shotgun (WGS) entry which is preliminary data.</text>
</comment>